<accession>S3J0V4</accession>
<dbReference type="PATRIC" id="fig|482300.6.peg.4274"/>
<feature type="transmembrane region" description="Helical" evidence="1">
    <location>
        <begin position="46"/>
        <end position="68"/>
    </location>
</feature>
<dbReference type="Pfam" id="PF11375">
    <property type="entry name" value="DUF3177"/>
    <property type="match status" value="1"/>
</dbReference>
<comment type="caution">
    <text evidence="2">The sequence shown here is derived from an EMBL/GenBank/DDBJ whole genome shotgun (WGS) entry which is preliminary data.</text>
</comment>
<dbReference type="Proteomes" id="UP000014617">
    <property type="component" value="Unassembled WGS sequence"/>
</dbReference>
<name>S3J0V4_MICAE</name>
<evidence type="ECO:0000313" key="3">
    <source>
        <dbReference type="Proteomes" id="UP000014617"/>
    </source>
</evidence>
<reference evidence="2 3" key="1">
    <citation type="journal article" date="2013" name="Genome Announc.">
        <title>Draft Genome Sequence of the Brazilian Toxic Bloom-Forming Cyanobacterium Microcystis aeruginosa Strain SPC777.</title>
        <authorList>
            <person name="Fiore M.F."/>
            <person name="Alvarenga D.O."/>
            <person name="Varani A.M."/>
            <person name="Hoff-Risseti C."/>
            <person name="Crespim E."/>
            <person name="Ramos R.T."/>
            <person name="Silva A."/>
            <person name="Schaker P.D."/>
            <person name="Heck K."/>
            <person name="Rigonato J."/>
            <person name="Schneider M.P."/>
        </authorList>
    </citation>
    <scope>NUCLEOTIDE SEQUENCE [LARGE SCALE GENOMIC DNA]</scope>
    <source>
        <strain evidence="3">SPC 777</strain>
    </source>
</reference>
<proteinExistence type="predicted"/>
<keyword evidence="1" id="KW-1133">Transmembrane helix</keyword>
<gene>
    <name evidence="2" type="ORF">MAESPC_03844</name>
</gene>
<evidence type="ECO:0000256" key="1">
    <source>
        <dbReference type="SAM" id="Phobius"/>
    </source>
</evidence>
<dbReference type="AlphaFoldDB" id="S3J0V4"/>
<dbReference type="InterPro" id="IPR021515">
    <property type="entry name" value="DUF3177"/>
</dbReference>
<protein>
    <submittedName>
        <fullName evidence="2">Uncharacterized protein</fullName>
    </submittedName>
</protein>
<evidence type="ECO:0000313" key="2">
    <source>
        <dbReference type="EMBL" id="EPF19563.1"/>
    </source>
</evidence>
<feature type="transmembrane region" description="Helical" evidence="1">
    <location>
        <begin position="12"/>
        <end position="34"/>
    </location>
</feature>
<organism evidence="2 3">
    <name type="scientific">Microcystis aeruginosa SPC777</name>
    <dbReference type="NCBI Taxonomy" id="482300"/>
    <lineage>
        <taxon>Bacteria</taxon>
        <taxon>Bacillati</taxon>
        <taxon>Cyanobacteriota</taxon>
        <taxon>Cyanophyceae</taxon>
        <taxon>Oscillatoriophycideae</taxon>
        <taxon>Chroococcales</taxon>
        <taxon>Microcystaceae</taxon>
        <taxon>Microcystis</taxon>
    </lineage>
</organism>
<keyword evidence="1" id="KW-0812">Transmembrane</keyword>
<dbReference type="EMBL" id="ASZQ01000251">
    <property type="protein sequence ID" value="EPF19563.1"/>
    <property type="molecule type" value="Genomic_DNA"/>
</dbReference>
<keyword evidence="1" id="KW-0472">Membrane</keyword>
<sequence>MNQLWFRPLVWIDYRLAVLFTVIIPAILLIWSLFAKIESLQKLLIIYWRVASLLLITVYLMIASWPIAFVTSFLAKILIPVSPPFWADIYDDITIFTR</sequence>